<dbReference type="InterPro" id="IPR004837">
    <property type="entry name" value="NaCa_Exmemb"/>
</dbReference>
<name>A0A133U5C3_9EURY</name>
<dbReference type="GO" id="GO:0006874">
    <property type="term" value="P:intracellular calcium ion homeostasis"/>
    <property type="evidence" value="ECO:0007669"/>
    <property type="project" value="TreeGrafter"/>
</dbReference>
<evidence type="ECO:0000313" key="7">
    <source>
        <dbReference type="EMBL" id="KXA89393.1"/>
    </source>
</evidence>
<sequence>MLFSLIVIVICFAVFERGSNYLIEGLGSISDRFGISEAVLGASIAAMGSSAPEFASSVFSVAKGHPTIGLGTIFGSAIFNVTVIIGGAGILAKCTIERRVLYRDGLFYLCTVIIAILSVWDGVLSRFEAVSWTIIFFAYFVWLVYDARRGKKVPRESFEYISFRKAIAFLIFGLLAIGLGAHYLVIHVAKISTELGISEAIPSLVLVAIGTSVPDLFVSLKASSKGMGSMAVSNALGSNIFDILAGLGIPFSFPVVNREIVTEIDSSIIILLVSVILALALIRYKWTIAKREGAILVGAYCAYIAFILIF</sequence>
<feature type="transmembrane region" description="Helical" evidence="5">
    <location>
        <begin position="200"/>
        <end position="220"/>
    </location>
</feature>
<gene>
    <name evidence="7" type="ORF">AKJ62_03240</name>
</gene>
<dbReference type="AlphaFoldDB" id="A0A133U5C3"/>
<feature type="domain" description="Sodium/calcium exchanger membrane region" evidence="6">
    <location>
        <begin position="166"/>
        <end position="308"/>
    </location>
</feature>
<dbReference type="Pfam" id="PF01699">
    <property type="entry name" value="Na_Ca_ex"/>
    <property type="match status" value="2"/>
</dbReference>
<evidence type="ECO:0000256" key="1">
    <source>
        <dbReference type="ARBA" id="ARBA00004141"/>
    </source>
</evidence>
<feature type="transmembrane region" description="Helical" evidence="5">
    <location>
        <begin position="293"/>
        <end position="309"/>
    </location>
</feature>
<accession>A0A133U5C3</accession>
<keyword evidence="8" id="KW-1185">Reference proteome</keyword>
<feature type="domain" description="Sodium/calcium exchanger membrane region" evidence="6">
    <location>
        <begin position="4"/>
        <end position="144"/>
    </location>
</feature>
<feature type="transmembrane region" description="Helical" evidence="5">
    <location>
        <begin position="68"/>
        <end position="94"/>
    </location>
</feature>
<feature type="transmembrane region" description="Helical" evidence="5">
    <location>
        <begin position="232"/>
        <end position="256"/>
    </location>
</feature>
<dbReference type="NCBIfam" id="TIGR00367">
    <property type="entry name" value="calcium/sodium antiporter"/>
    <property type="match status" value="1"/>
</dbReference>
<evidence type="ECO:0000256" key="3">
    <source>
        <dbReference type="ARBA" id="ARBA00022989"/>
    </source>
</evidence>
<evidence type="ECO:0000256" key="5">
    <source>
        <dbReference type="SAM" id="Phobius"/>
    </source>
</evidence>
<dbReference type="GO" id="GO:0005886">
    <property type="term" value="C:plasma membrane"/>
    <property type="evidence" value="ECO:0007669"/>
    <property type="project" value="TreeGrafter"/>
</dbReference>
<dbReference type="InterPro" id="IPR044880">
    <property type="entry name" value="NCX_ion-bd_dom_sf"/>
</dbReference>
<comment type="subcellular location">
    <subcellularLocation>
        <location evidence="1">Membrane</location>
        <topology evidence="1">Multi-pass membrane protein</topology>
    </subcellularLocation>
</comment>
<protein>
    <recommendedName>
        <fullName evidence="6">Sodium/calcium exchanger membrane region domain-containing protein</fullName>
    </recommendedName>
</protein>
<dbReference type="PANTHER" id="PTHR10846:SF8">
    <property type="entry name" value="INNER MEMBRANE PROTEIN YRBG"/>
    <property type="match status" value="1"/>
</dbReference>
<feature type="transmembrane region" description="Helical" evidence="5">
    <location>
        <begin position="166"/>
        <end position="188"/>
    </location>
</feature>
<feature type="transmembrane region" description="Helical" evidence="5">
    <location>
        <begin position="268"/>
        <end position="286"/>
    </location>
</feature>
<keyword evidence="4 5" id="KW-0472">Membrane</keyword>
<dbReference type="EMBL" id="LHXL01000039">
    <property type="protein sequence ID" value="KXA89393.1"/>
    <property type="molecule type" value="Genomic_DNA"/>
</dbReference>
<evidence type="ECO:0000256" key="2">
    <source>
        <dbReference type="ARBA" id="ARBA00022692"/>
    </source>
</evidence>
<comment type="caution">
    <text evidence="7">The sequence shown here is derived from an EMBL/GenBank/DDBJ whole genome shotgun (WGS) entry which is preliminary data.</text>
</comment>
<reference evidence="7 8" key="1">
    <citation type="journal article" date="2016" name="Sci. Rep.">
        <title>Metabolic traits of an uncultured archaeal lineage -MSBL1- from brine pools of the Red Sea.</title>
        <authorList>
            <person name="Mwirichia R."/>
            <person name="Alam I."/>
            <person name="Rashid M."/>
            <person name="Vinu M."/>
            <person name="Ba-Alawi W."/>
            <person name="Anthony Kamau A."/>
            <person name="Kamanda Ngugi D."/>
            <person name="Goker M."/>
            <person name="Klenk H.P."/>
            <person name="Bajic V."/>
            <person name="Stingl U."/>
        </authorList>
    </citation>
    <scope>NUCLEOTIDE SEQUENCE [LARGE SCALE GENOMIC DNA]</scope>
    <source>
        <strain evidence="7">SCGC-AAA259D14</strain>
    </source>
</reference>
<keyword evidence="3 5" id="KW-1133">Transmembrane helix</keyword>
<evidence type="ECO:0000259" key="6">
    <source>
        <dbReference type="Pfam" id="PF01699"/>
    </source>
</evidence>
<proteinExistence type="predicted"/>
<evidence type="ECO:0000313" key="8">
    <source>
        <dbReference type="Proteomes" id="UP000070589"/>
    </source>
</evidence>
<feature type="transmembrane region" description="Helical" evidence="5">
    <location>
        <begin position="129"/>
        <end position="145"/>
    </location>
</feature>
<evidence type="ECO:0000256" key="4">
    <source>
        <dbReference type="ARBA" id="ARBA00023136"/>
    </source>
</evidence>
<dbReference type="GO" id="GO:0008273">
    <property type="term" value="F:calcium, potassium:sodium antiporter activity"/>
    <property type="evidence" value="ECO:0007669"/>
    <property type="project" value="TreeGrafter"/>
</dbReference>
<dbReference type="GO" id="GO:0005262">
    <property type="term" value="F:calcium channel activity"/>
    <property type="evidence" value="ECO:0007669"/>
    <property type="project" value="TreeGrafter"/>
</dbReference>
<feature type="transmembrane region" description="Helical" evidence="5">
    <location>
        <begin position="106"/>
        <end position="123"/>
    </location>
</feature>
<dbReference type="Proteomes" id="UP000070589">
    <property type="component" value="Unassembled WGS sequence"/>
</dbReference>
<dbReference type="Gene3D" id="1.20.1420.30">
    <property type="entry name" value="NCX, central ion-binding region"/>
    <property type="match status" value="1"/>
</dbReference>
<keyword evidence="2 5" id="KW-0812">Transmembrane</keyword>
<dbReference type="PANTHER" id="PTHR10846">
    <property type="entry name" value="SODIUM/POTASSIUM/CALCIUM EXCHANGER"/>
    <property type="match status" value="1"/>
</dbReference>
<dbReference type="InterPro" id="IPR004481">
    <property type="entry name" value="K/Na/Ca-exchanger"/>
</dbReference>
<organism evidence="7 8">
    <name type="scientific">candidate division MSBL1 archaeon SCGC-AAA259D14</name>
    <dbReference type="NCBI Taxonomy" id="1698261"/>
    <lineage>
        <taxon>Archaea</taxon>
        <taxon>Methanobacteriati</taxon>
        <taxon>Methanobacteriota</taxon>
        <taxon>candidate division MSBL1</taxon>
    </lineage>
</organism>